<comment type="caution">
    <text evidence="4">The sequence shown here is derived from an EMBL/GenBank/DDBJ whole genome shotgun (WGS) entry which is preliminary data.</text>
</comment>
<organism evidence="4 5">
    <name type="scientific">Erythroxylum novogranatense</name>
    <dbReference type="NCBI Taxonomy" id="1862640"/>
    <lineage>
        <taxon>Eukaryota</taxon>
        <taxon>Viridiplantae</taxon>
        <taxon>Streptophyta</taxon>
        <taxon>Embryophyta</taxon>
        <taxon>Tracheophyta</taxon>
        <taxon>Spermatophyta</taxon>
        <taxon>Magnoliopsida</taxon>
        <taxon>eudicotyledons</taxon>
        <taxon>Gunneridae</taxon>
        <taxon>Pentapetalae</taxon>
        <taxon>rosids</taxon>
        <taxon>fabids</taxon>
        <taxon>Malpighiales</taxon>
        <taxon>Erythroxylaceae</taxon>
        <taxon>Erythroxylum</taxon>
    </lineage>
</organism>
<dbReference type="PANTHER" id="PTHR31344:SF13">
    <property type="entry name" value="EEIG1_EHBP1 PROTEIN AMINO-TERMINAL DOMAIN PROTEIN"/>
    <property type="match status" value="1"/>
</dbReference>
<dbReference type="PROSITE" id="PS51840">
    <property type="entry name" value="C2_NT"/>
    <property type="match status" value="1"/>
</dbReference>
<feature type="compositionally biased region" description="Basic and acidic residues" evidence="2">
    <location>
        <begin position="271"/>
        <end position="286"/>
    </location>
</feature>
<reference evidence="4 5" key="1">
    <citation type="submission" date="2021-09" db="EMBL/GenBank/DDBJ databases">
        <title>Genomic insights and catalytic innovation underlie evolution of tropane alkaloids biosynthesis.</title>
        <authorList>
            <person name="Wang Y.-J."/>
            <person name="Tian T."/>
            <person name="Huang J.-P."/>
            <person name="Huang S.-X."/>
        </authorList>
    </citation>
    <scope>NUCLEOTIDE SEQUENCE [LARGE SCALE GENOMIC DNA]</scope>
    <source>
        <strain evidence="4">KIB-2018</strain>
        <tissue evidence="4">Leaf</tissue>
    </source>
</reference>
<feature type="compositionally biased region" description="Polar residues" evidence="2">
    <location>
        <begin position="260"/>
        <end position="269"/>
    </location>
</feature>
<evidence type="ECO:0000256" key="1">
    <source>
        <dbReference type="SAM" id="Coils"/>
    </source>
</evidence>
<name>A0AAV8SXV3_9ROSI</name>
<dbReference type="AlphaFoldDB" id="A0AAV8SXV3"/>
<feature type="coiled-coil region" evidence="1">
    <location>
        <begin position="459"/>
        <end position="486"/>
    </location>
</feature>
<feature type="compositionally biased region" description="Low complexity" evidence="2">
    <location>
        <begin position="931"/>
        <end position="942"/>
    </location>
</feature>
<feature type="region of interest" description="Disordered" evidence="2">
    <location>
        <begin position="159"/>
        <end position="290"/>
    </location>
</feature>
<proteinExistence type="predicted"/>
<dbReference type="InterPro" id="IPR019448">
    <property type="entry name" value="NT-C2"/>
</dbReference>
<dbReference type="GO" id="GO:0005643">
    <property type="term" value="C:nuclear pore"/>
    <property type="evidence" value="ECO:0007669"/>
    <property type="project" value="InterPro"/>
</dbReference>
<accession>A0AAV8SXV3</accession>
<evidence type="ECO:0000313" key="5">
    <source>
        <dbReference type="Proteomes" id="UP001159364"/>
    </source>
</evidence>
<dbReference type="Proteomes" id="UP001159364">
    <property type="component" value="Linkage Group LG07"/>
</dbReference>
<feature type="compositionally biased region" description="Acidic residues" evidence="2">
    <location>
        <begin position="178"/>
        <end position="192"/>
    </location>
</feature>
<evidence type="ECO:0000259" key="3">
    <source>
        <dbReference type="PROSITE" id="PS51840"/>
    </source>
</evidence>
<dbReference type="EMBL" id="JAIWQS010000007">
    <property type="protein sequence ID" value="KAJ8758874.1"/>
    <property type="molecule type" value="Genomic_DNA"/>
</dbReference>
<keyword evidence="5" id="KW-1185">Reference proteome</keyword>
<gene>
    <name evidence="4" type="ORF">K2173_002653</name>
</gene>
<feature type="compositionally biased region" description="Low complexity" evidence="2">
    <location>
        <begin position="193"/>
        <end position="202"/>
    </location>
</feature>
<evidence type="ECO:0000313" key="4">
    <source>
        <dbReference type="EMBL" id="KAJ8758874.1"/>
    </source>
</evidence>
<dbReference type="PANTHER" id="PTHR31344">
    <property type="entry name" value="NUCLEAR PORE COMPLEX PROTEIN NUP205"/>
    <property type="match status" value="1"/>
</dbReference>
<keyword evidence="1" id="KW-0175">Coiled coil</keyword>
<feature type="region of interest" description="Disordered" evidence="2">
    <location>
        <begin position="919"/>
        <end position="945"/>
    </location>
</feature>
<feature type="compositionally biased region" description="Basic and acidic residues" evidence="2">
    <location>
        <begin position="159"/>
        <end position="171"/>
    </location>
</feature>
<protein>
    <recommendedName>
        <fullName evidence="3">C2 NT-type domain-containing protein</fullName>
    </recommendedName>
</protein>
<dbReference type="InterPro" id="IPR021827">
    <property type="entry name" value="Nup186/Nup192/Nup205"/>
</dbReference>
<feature type="domain" description="C2 NT-type" evidence="3">
    <location>
        <begin position="7"/>
        <end position="154"/>
    </location>
</feature>
<feature type="compositionally biased region" description="Polar residues" evidence="2">
    <location>
        <begin position="203"/>
        <end position="216"/>
    </location>
</feature>
<sequence>MVLGLRSKNKKGNSVQIDYYIHVQEIKPWPPSQNLKSTQSIVFQWENGDRNYGSFISSFEDGKFVSESFRLPVTLCWENSKKVKSFHRNYLEFNLYEPKKDRATKGQPLGSAVINLADFGIIEDNAIISAPISLKKNYKGNVQPVLYINIRPLDSEKSTLSKGVSLEKDGSESVSEVTNEDSEIASFTDDDSSYVVESSKSSPGQEYQNGQRSTPYSRLAPPNTEESTKSNHAGSVETFPNKDANGKAWLHDSSEAELAVTSTSHTNLSGVERRKQQSNGQDRDISAGDQLDSQEKLIDKLPHDAMPKQVQLRSNTLAMNRTATAIQANTRRDKLKHLKSVQLQFDSTESIKPISDPLFLENAKKINFADNARKTVRSNSSSERESLDYKINSKPAVEIRDKSVGEAADANSGLNSVDAEKSYSVNKVQIMKKVKENDLTQNIRAGGTINVPSGKEEPKNRLSGNNVELESKVEILEEELMEAAALEVGLYSVVAEHGSSTSKVHAPARRLSRFYFHACKARSQAKRASAARAIISGLVLVSKACGNDVPRLTFWLSNSIVIRAIVSQTAESRDRKAWHESSTYEDPKTNGKESCDEWEKSQTYIMALEKFEAWIFSRIVESIWWQTLTPHMQSTALKGSNSKKHHSRRNGLGDQEQGNFAIDLWKRAFKDACERLCPIRAGGHECGCLPVLARLVMEQLVGRLDVAMLNAILRESAEDMPTDPVSDPICDPKVLPVPAGKFSFGAGAQLKNAVGNWSRWLTDLFGIEDDDSLEHQDETNGNRLECEASFKAFNLLKALSDLMMLPFEMLADRSTRKEVCPTFGTPLIKRLLNNFVPDEFNPNPLPTAILEALDSEDLVEETGESIKIFPINAAPTIYCPPPACSLQNIIGDFRSQMLKRSASTLLQKSYTSDDELEELDSPMNSIIMDNSRTSPASSTTSSWMDKGKWSGKVVRYHLLQEAWKDSE</sequence>
<evidence type="ECO:0000256" key="2">
    <source>
        <dbReference type="SAM" id="MobiDB-lite"/>
    </source>
</evidence>